<feature type="region of interest" description="Disordered" evidence="2">
    <location>
        <begin position="780"/>
        <end position="810"/>
    </location>
</feature>
<feature type="region of interest" description="Disordered" evidence="2">
    <location>
        <begin position="583"/>
        <end position="605"/>
    </location>
</feature>
<feature type="region of interest" description="Disordered" evidence="2">
    <location>
        <begin position="1"/>
        <end position="117"/>
    </location>
</feature>
<dbReference type="InterPro" id="IPR022150">
    <property type="entry name" value="AKNA_dom"/>
</dbReference>
<feature type="compositionally biased region" description="Polar residues" evidence="2">
    <location>
        <begin position="587"/>
        <end position="605"/>
    </location>
</feature>
<dbReference type="Ensembl" id="ENSDCDT00010062926.1">
    <property type="protein sequence ID" value="ENSDCDP00010052442.1"/>
    <property type="gene ID" value="ENSDCDG00010030666.1"/>
</dbReference>
<dbReference type="PANTHER" id="PTHR21510">
    <property type="entry name" value="AKNA DOMAIN-CONTAINING PROTEIN"/>
    <property type="match status" value="1"/>
</dbReference>
<protein>
    <recommendedName>
        <fullName evidence="3">AKNA domain-containing protein</fullName>
    </recommendedName>
</protein>
<dbReference type="GeneTree" id="ENSGT00940000154254"/>
<feature type="region of interest" description="Disordered" evidence="2">
    <location>
        <begin position="1260"/>
        <end position="1285"/>
    </location>
</feature>
<feature type="compositionally biased region" description="Polar residues" evidence="2">
    <location>
        <begin position="1276"/>
        <end position="1285"/>
    </location>
</feature>
<sequence>MAVILGSRSSVGSDSDWDDGREEEQEEEIFQSQMDENGIIGLEDDQNTDLDHGMDGYGHVLEKQNGRDLSWDTGTPEPEPGPPMALEDLSCDLSELLDSDPIGEDANTPSQNEEHSVEGAAIATLQGWSDEEEGVEEAQGSWIIHTQAQRDSELDATDEDEGDREEEIMHTSLGPTDSRFPHLVQCHVREVEAQGNYSETKDLSDSISSSEDLPNKHQTQGDILSERQHQGMHSTHPCTLASQEIQECSALAYHTTNHRPSSYFVGPGRQSKQGSHRLQKQLSKAPNLPGSSFVDASDVRKGKLSHAKPDFSMVRPRVRFPKEDYRPPKSRCPAWTKGTDPEHPLVFKSPAEIVRDVLLSSAEDMDTPSKIRSLGQVNTTLPQEFRTPQQATVLVQQLQEDYNKLLTKYAEAENTIDRLRLEAKVTMYSDPPNSSHSILSGVFQDGSKVMTLTFPQAHRAELSHGLNFQAIQENLSSGGVSPTCHSSQSLMEALAERLLQKVTVLEDLLRKGKLSPHEQVKSLAHLTQGLGNLERSYLSAIDDHRCLQEQLGGQMEPFDPDRDLEGQIFHLGMQLDELKELVDQKQQRGPTSGSAPTSPHNSTPFCLSPREGDLLPHPKSPVCPVGLGGLISVELEVSSVSGESESEMEEEVLPSPVLSAHRHKHRQLKGDFSSPPGRLRELPTVPDMNVSNGMVSSLEPDFASPTEYDGIAETQNWVVEESNVQGSPSQSTPLSKKNSSDIFATKRIVSADTQSDLPKSSNLRGTQMLSSSSLCSYGESQTCHHSAPKAHSADVTAPSQDGVLSPETDSGFLGSDMSRFVPTVHQQGALMRNSVLVETLKPEAFSESGPPLSSYSPQRCFSLGAQGPDPNGRTAGSAKKRGGRREVGGRGRVHSSCTSPQQSTDGTLQGFGSSRIGVPAHESEDVHSLAGHNKSKQGDHYTQSNNQRIQNVKKSSPAASYLHGDALKALSSGILTNHSDALSSLEVEMNRLKVCLEGSLRQPFTSTPAEPTPSDSALPNTSHTLYWRRGAENTDPERRRGEWEERSPQPAPWRRSSSTPQLSPDIATDSECAQVKSRQRTPRFPAAHRESGQEAADGQQSRRCRPNIGHRLTVSDLGGGASEDDVSCWREDSGFPRSASNGSPSRPERGFVTCPSHPATHRCPLCGGSGPYRAADADFHTKRDSGTAARKSRLVHAPRRQAAGMFMPTPPAPVLGSVPLFQCVPVYPSALCYPTPVKATPIVYTAPISYSTLGVSNVKNMRNKQGHDRKHKRSTSEGPRSLSSSLRRAITAATVMKDTSHRMAQCLSSGLEHQQKMHSY</sequence>
<feature type="region of interest" description="Disordered" evidence="2">
    <location>
        <begin position="666"/>
        <end position="690"/>
    </location>
</feature>
<feature type="compositionally biased region" description="Acidic residues" evidence="2">
    <location>
        <begin position="15"/>
        <end position="29"/>
    </location>
</feature>
<dbReference type="Proteomes" id="UP000694580">
    <property type="component" value="Chromosome 3"/>
</dbReference>
<evidence type="ECO:0000256" key="2">
    <source>
        <dbReference type="SAM" id="MobiDB-lite"/>
    </source>
</evidence>
<evidence type="ECO:0000313" key="5">
    <source>
        <dbReference type="Proteomes" id="UP000694580"/>
    </source>
</evidence>
<feature type="compositionally biased region" description="Polar residues" evidence="2">
    <location>
        <begin position="895"/>
        <end position="912"/>
    </location>
</feature>
<evidence type="ECO:0000313" key="4">
    <source>
        <dbReference type="Ensembl" id="ENSDCDP00010052442.1"/>
    </source>
</evidence>
<dbReference type="InterPro" id="IPR052655">
    <property type="entry name" value="AKNA_Centrosome-Trans_reg"/>
</dbReference>
<dbReference type="GO" id="GO:0021849">
    <property type="term" value="P:neuroblast division in subventricular zone"/>
    <property type="evidence" value="ECO:0007669"/>
    <property type="project" value="TreeGrafter"/>
</dbReference>
<feature type="domain" description="AKNA" evidence="3">
    <location>
        <begin position="533"/>
        <end position="618"/>
    </location>
</feature>
<reference evidence="4" key="2">
    <citation type="submission" date="2025-08" db="UniProtKB">
        <authorList>
            <consortium name="Ensembl"/>
        </authorList>
    </citation>
    <scope>IDENTIFICATION</scope>
</reference>
<dbReference type="Pfam" id="PF12443">
    <property type="entry name" value="AKNA"/>
    <property type="match status" value="1"/>
</dbReference>
<accession>A0AAY4E3X2</accession>
<feature type="region of interest" description="Disordered" evidence="2">
    <location>
        <begin position="1003"/>
        <end position="1122"/>
    </location>
</feature>
<evidence type="ECO:0000259" key="3">
    <source>
        <dbReference type="Pfam" id="PF12443"/>
    </source>
</evidence>
<keyword evidence="5" id="KW-1185">Reference proteome</keyword>
<dbReference type="PANTHER" id="PTHR21510:SF15">
    <property type="entry name" value="MICROTUBULE ORGANIZATION PROTEIN AKNA"/>
    <property type="match status" value="1"/>
</dbReference>
<feature type="compositionally biased region" description="Basic residues" evidence="2">
    <location>
        <begin position="1261"/>
        <end position="1273"/>
    </location>
</feature>
<feature type="coiled-coil region" evidence="1">
    <location>
        <begin position="395"/>
        <end position="422"/>
    </location>
</feature>
<dbReference type="GO" id="GO:0060234">
    <property type="term" value="P:neuroblast delamination"/>
    <property type="evidence" value="ECO:0007669"/>
    <property type="project" value="TreeGrafter"/>
</dbReference>
<evidence type="ECO:0000256" key="1">
    <source>
        <dbReference type="SAM" id="Coils"/>
    </source>
</evidence>
<feature type="compositionally biased region" description="Basic and acidic residues" evidence="2">
    <location>
        <begin position="1029"/>
        <end position="1047"/>
    </location>
</feature>
<feature type="compositionally biased region" description="Low complexity" evidence="2">
    <location>
        <begin position="1"/>
        <end position="14"/>
    </location>
</feature>
<dbReference type="GO" id="GO:0005813">
    <property type="term" value="C:centrosome"/>
    <property type="evidence" value="ECO:0007669"/>
    <property type="project" value="TreeGrafter"/>
</dbReference>
<proteinExistence type="predicted"/>
<reference evidence="4" key="3">
    <citation type="submission" date="2025-09" db="UniProtKB">
        <authorList>
            <consortium name="Ensembl"/>
        </authorList>
    </citation>
    <scope>IDENTIFICATION</scope>
</reference>
<dbReference type="GO" id="GO:0001837">
    <property type="term" value="P:epithelial to mesenchymal transition"/>
    <property type="evidence" value="ECO:0007669"/>
    <property type="project" value="TreeGrafter"/>
</dbReference>
<feature type="compositionally biased region" description="Basic and acidic residues" evidence="2">
    <location>
        <begin position="49"/>
        <end position="70"/>
    </location>
</feature>
<feature type="compositionally biased region" description="Polar residues" evidence="2">
    <location>
        <begin position="1003"/>
        <end position="1024"/>
    </location>
</feature>
<feature type="region of interest" description="Disordered" evidence="2">
    <location>
        <begin position="191"/>
        <end position="221"/>
    </location>
</feature>
<gene>
    <name evidence="4" type="primary">AKNA</name>
</gene>
<name>A0AAY4E3X2_9TELE</name>
<reference evidence="4 5" key="1">
    <citation type="submission" date="2020-06" db="EMBL/GenBank/DDBJ databases">
        <authorList>
            <consortium name="Wellcome Sanger Institute Data Sharing"/>
        </authorList>
    </citation>
    <scope>NUCLEOTIDE SEQUENCE [LARGE SCALE GENOMIC DNA]</scope>
</reference>
<organism evidence="4 5">
    <name type="scientific">Denticeps clupeoides</name>
    <name type="common">denticle herring</name>
    <dbReference type="NCBI Taxonomy" id="299321"/>
    <lineage>
        <taxon>Eukaryota</taxon>
        <taxon>Metazoa</taxon>
        <taxon>Chordata</taxon>
        <taxon>Craniata</taxon>
        <taxon>Vertebrata</taxon>
        <taxon>Euteleostomi</taxon>
        <taxon>Actinopterygii</taxon>
        <taxon>Neopterygii</taxon>
        <taxon>Teleostei</taxon>
        <taxon>Clupei</taxon>
        <taxon>Clupeiformes</taxon>
        <taxon>Denticipitoidei</taxon>
        <taxon>Denticipitidae</taxon>
        <taxon>Denticeps</taxon>
    </lineage>
</organism>
<feature type="region of interest" description="Disordered" evidence="2">
    <location>
        <begin position="862"/>
        <end position="943"/>
    </location>
</feature>
<keyword evidence="1" id="KW-0175">Coiled coil</keyword>
<feature type="region of interest" description="Disordered" evidence="2">
    <location>
        <begin position="259"/>
        <end position="300"/>
    </location>
</feature>